<protein>
    <submittedName>
        <fullName evidence="2">13308_t:CDS:1</fullName>
    </submittedName>
</protein>
<comment type="caution">
    <text evidence="2">The sequence shown here is derived from an EMBL/GenBank/DDBJ whole genome shotgun (WGS) entry which is preliminary data.</text>
</comment>
<feature type="region of interest" description="Disordered" evidence="1">
    <location>
        <begin position="1"/>
        <end position="27"/>
    </location>
</feature>
<evidence type="ECO:0000313" key="3">
    <source>
        <dbReference type="Proteomes" id="UP000789405"/>
    </source>
</evidence>
<dbReference type="AlphaFoldDB" id="A0A9N9G0L1"/>
<dbReference type="EMBL" id="CAJVPY010002829">
    <property type="protein sequence ID" value="CAG8573306.1"/>
    <property type="molecule type" value="Genomic_DNA"/>
</dbReference>
<evidence type="ECO:0000313" key="2">
    <source>
        <dbReference type="EMBL" id="CAG8573306.1"/>
    </source>
</evidence>
<accession>A0A9N9G0L1</accession>
<dbReference type="Proteomes" id="UP000789405">
    <property type="component" value="Unassembled WGS sequence"/>
</dbReference>
<feature type="compositionally biased region" description="Basic residues" evidence="1">
    <location>
        <begin position="1"/>
        <end position="20"/>
    </location>
</feature>
<proteinExistence type="predicted"/>
<name>A0A9N9G0L1_9GLOM</name>
<organism evidence="2 3">
    <name type="scientific">Dentiscutata erythropus</name>
    <dbReference type="NCBI Taxonomy" id="1348616"/>
    <lineage>
        <taxon>Eukaryota</taxon>
        <taxon>Fungi</taxon>
        <taxon>Fungi incertae sedis</taxon>
        <taxon>Mucoromycota</taxon>
        <taxon>Glomeromycotina</taxon>
        <taxon>Glomeromycetes</taxon>
        <taxon>Diversisporales</taxon>
        <taxon>Gigasporaceae</taxon>
        <taxon>Dentiscutata</taxon>
    </lineage>
</organism>
<evidence type="ECO:0000256" key="1">
    <source>
        <dbReference type="SAM" id="MobiDB-lite"/>
    </source>
</evidence>
<gene>
    <name evidence="2" type="ORF">DERYTH_LOCUS6316</name>
</gene>
<reference evidence="2" key="1">
    <citation type="submission" date="2021-06" db="EMBL/GenBank/DDBJ databases">
        <authorList>
            <person name="Kallberg Y."/>
            <person name="Tangrot J."/>
            <person name="Rosling A."/>
        </authorList>
    </citation>
    <scope>NUCLEOTIDE SEQUENCE</scope>
    <source>
        <strain evidence="2">MA453B</strain>
    </source>
</reference>
<sequence length="67" mass="7896">MDKRKRKLKSLQKGAKKRAIPMHGGDASHRTIVKGDLQHALLWRSPFQSSFFKYHFRMRESVKETNV</sequence>
<keyword evidence="3" id="KW-1185">Reference proteome</keyword>